<dbReference type="AlphaFoldDB" id="A0AAX4HK46"/>
<keyword evidence="1" id="KW-0145">Chemotaxis</keyword>
<reference evidence="3 4" key="1">
    <citation type="submission" date="2023-11" db="EMBL/GenBank/DDBJ databases">
        <title>Peredibacter starrii A3.12.</title>
        <authorList>
            <person name="Mitchell R.J."/>
        </authorList>
    </citation>
    <scope>NUCLEOTIDE SEQUENCE [LARGE SCALE GENOMIC DNA]</scope>
    <source>
        <strain evidence="3 4">A3.12</strain>
    </source>
</reference>
<keyword evidence="2" id="KW-0378">Hydrolase</keyword>
<dbReference type="InterPro" id="IPR005659">
    <property type="entry name" value="Chemorcpt_Glu_NH3ase_CheD"/>
</dbReference>
<evidence type="ECO:0000256" key="1">
    <source>
        <dbReference type="ARBA" id="ARBA00022500"/>
    </source>
</evidence>
<dbReference type="Pfam" id="PF03975">
    <property type="entry name" value="CheD"/>
    <property type="match status" value="1"/>
</dbReference>
<keyword evidence="4" id="KW-1185">Reference proteome</keyword>
<dbReference type="CDD" id="cd16352">
    <property type="entry name" value="CheD"/>
    <property type="match status" value="1"/>
</dbReference>
<dbReference type="GO" id="GO:0006935">
    <property type="term" value="P:chemotaxis"/>
    <property type="evidence" value="ECO:0007669"/>
    <property type="project" value="UniProtKB-KW"/>
</dbReference>
<dbReference type="InterPro" id="IPR011324">
    <property type="entry name" value="Cytotoxic_necrot_fac-like_cat"/>
</dbReference>
<evidence type="ECO:0000256" key="2">
    <source>
        <dbReference type="ARBA" id="ARBA00022801"/>
    </source>
</evidence>
<dbReference type="EMBL" id="CP139487">
    <property type="protein sequence ID" value="WPU63614.1"/>
    <property type="molecule type" value="Genomic_DNA"/>
</dbReference>
<sequence length="154" mass="16670">MSTEPEVIHVHIGEAKLGAPHSVLKAILGSCVGIGLIWRKQNKIALAHCLLPEGKSQQKAKFVNEAVDSLLELIGASHDSWKEIEAVVAGGANMYQDIGPNGLRVGNLNIAAALKYLSEKKIKIIFQDTGKEHGRQLILDVDSGQYDVRILKGL</sequence>
<evidence type="ECO:0000313" key="4">
    <source>
        <dbReference type="Proteomes" id="UP001324634"/>
    </source>
</evidence>
<organism evidence="3 4">
    <name type="scientific">Peredibacter starrii</name>
    <dbReference type="NCBI Taxonomy" id="28202"/>
    <lineage>
        <taxon>Bacteria</taxon>
        <taxon>Pseudomonadati</taxon>
        <taxon>Bdellovibrionota</taxon>
        <taxon>Bacteriovoracia</taxon>
        <taxon>Bacteriovoracales</taxon>
        <taxon>Bacteriovoracaceae</taxon>
        <taxon>Peredibacter</taxon>
    </lineage>
</organism>
<dbReference type="Gene3D" id="3.30.1330.200">
    <property type="match status" value="1"/>
</dbReference>
<accession>A0AAX4HK46</accession>
<dbReference type="Proteomes" id="UP001324634">
    <property type="component" value="Chromosome"/>
</dbReference>
<gene>
    <name evidence="3" type="ORF">SOO65_13035</name>
</gene>
<dbReference type="PANTHER" id="PTHR35147">
    <property type="entry name" value="CHEMORECEPTOR GLUTAMINE DEAMIDASE CHED-RELATED"/>
    <property type="match status" value="1"/>
</dbReference>
<dbReference type="SUPFAM" id="SSF64438">
    <property type="entry name" value="CNF1/YfiH-like putative cysteine hydrolases"/>
    <property type="match status" value="1"/>
</dbReference>
<proteinExistence type="predicted"/>
<evidence type="ECO:0000313" key="3">
    <source>
        <dbReference type="EMBL" id="WPU63614.1"/>
    </source>
</evidence>
<dbReference type="KEGG" id="psti:SOO65_13035"/>
<dbReference type="RefSeq" id="WP_321390640.1">
    <property type="nucleotide sequence ID" value="NZ_CP139487.1"/>
</dbReference>
<dbReference type="GO" id="GO:0050568">
    <property type="term" value="F:protein-glutamine glutaminase activity"/>
    <property type="evidence" value="ECO:0007669"/>
    <property type="project" value="InterPro"/>
</dbReference>
<name>A0AAX4HK46_9BACT</name>
<dbReference type="PANTHER" id="PTHR35147:SF1">
    <property type="entry name" value="CHEMORECEPTOR GLUTAMINE DEAMIDASE CHED-RELATED"/>
    <property type="match status" value="1"/>
</dbReference>
<protein>
    <submittedName>
        <fullName evidence="3">Chemotaxis protein CheD</fullName>
    </submittedName>
</protein>
<dbReference type="InterPro" id="IPR038592">
    <property type="entry name" value="CheD-like_sf"/>
</dbReference>